<gene>
    <name evidence="1" type="ORF">I7X13_07695</name>
</gene>
<dbReference type="EMBL" id="JAEDAE010000002">
    <property type="protein sequence ID" value="MBH8557924.1"/>
    <property type="molecule type" value="Genomic_DNA"/>
</dbReference>
<organism evidence="1 2">
    <name type="scientific">Hymenobacter negativus</name>
    <dbReference type="NCBI Taxonomy" id="2795026"/>
    <lineage>
        <taxon>Bacteria</taxon>
        <taxon>Pseudomonadati</taxon>
        <taxon>Bacteroidota</taxon>
        <taxon>Cytophagia</taxon>
        <taxon>Cytophagales</taxon>
        <taxon>Hymenobacteraceae</taxon>
        <taxon>Hymenobacter</taxon>
    </lineage>
</organism>
<accession>A0ABS0Q5I6</accession>
<dbReference type="RefSeq" id="WP_198075026.1">
    <property type="nucleotide sequence ID" value="NZ_JAEDAE010000002.1"/>
</dbReference>
<comment type="caution">
    <text evidence="1">The sequence shown here is derived from an EMBL/GenBank/DDBJ whole genome shotgun (WGS) entry which is preliminary data.</text>
</comment>
<proteinExistence type="predicted"/>
<evidence type="ECO:0000313" key="1">
    <source>
        <dbReference type="EMBL" id="MBH8557924.1"/>
    </source>
</evidence>
<protein>
    <submittedName>
        <fullName evidence="1">Uncharacterized protein</fullName>
    </submittedName>
</protein>
<reference evidence="1 2" key="1">
    <citation type="submission" date="2020-12" db="EMBL/GenBank/DDBJ databases">
        <title>Hymenobacter sp.</title>
        <authorList>
            <person name="Kim M.K."/>
        </authorList>
    </citation>
    <scope>NUCLEOTIDE SEQUENCE [LARGE SCALE GENOMIC DNA]</scope>
    <source>
        <strain evidence="1 2">BT442</strain>
    </source>
</reference>
<name>A0ABS0Q5I6_9BACT</name>
<sequence length="261" mass="28637">MKRHIGEDTSEFTPAMRAELSRLKALVASGQEGDGFPWAEYRDLQGRESRATPKRSYYAAPFNSKGPLKKVVFESDSVQLAAVQDAGLPTAPDTVSMNLAAPSLASARAKISKGSAPLAQKAIPSLESLCKGQDDKQRAEYAAKIDAMWEAVKNKTIASSYPTACAAVYKLADWLGLVHKDIPSREWKAMLLDRYQVTVSEAIGKYQFENPPKSRVFREAVRNAFAFAQLILAPKAKQKPLPGIYQQLPVYTENGKGLRSS</sequence>
<evidence type="ECO:0000313" key="2">
    <source>
        <dbReference type="Proteomes" id="UP000625631"/>
    </source>
</evidence>
<keyword evidence="2" id="KW-1185">Reference proteome</keyword>
<dbReference type="Proteomes" id="UP000625631">
    <property type="component" value="Unassembled WGS sequence"/>
</dbReference>